<reference evidence="7" key="2">
    <citation type="submission" date="2023-05" db="EMBL/GenBank/DDBJ databases">
        <authorList>
            <consortium name="Lawrence Berkeley National Laboratory"/>
            <person name="Steindorff A."/>
            <person name="Hensen N."/>
            <person name="Bonometti L."/>
            <person name="Westerberg I."/>
            <person name="Brannstrom I.O."/>
            <person name="Guillou S."/>
            <person name="Cros-Aarteil S."/>
            <person name="Calhoun S."/>
            <person name="Haridas S."/>
            <person name="Kuo A."/>
            <person name="Mondo S."/>
            <person name="Pangilinan J."/>
            <person name="Riley R."/>
            <person name="Labutti K."/>
            <person name="Andreopoulos B."/>
            <person name="Lipzen A."/>
            <person name="Chen C."/>
            <person name="Yanf M."/>
            <person name="Daum C."/>
            <person name="Ng V."/>
            <person name="Clum A."/>
            <person name="Ohm R."/>
            <person name="Martin F."/>
            <person name="Silar P."/>
            <person name="Natvig D."/>
            <person name="Lalanne C."/>
            <person name="Gautier V."/>
            <person name="Ament-Velasquez S.L."/>
            <person name="Kruys A."/>
            <person name="Hutchinson M.I."/>
            <person name="Powell A.J."/>
            <person name="Barry K."/>
            <person name="Miller A.N."/>
            <person name="Grigoriev I.V."/>
            <person name="Debuchy R."/>
            <person name="Gladieux P."/>
            <person name="Thoren M.H."/>
            <person name="Johannesson H."/>
        </authorList>
    </citation>
    <scope>NUCLEOTIDE SEQUENCE</scope>
    <source>
        <strain evidence="7">PSN243</strain>
    </source>
</reference>
<evidence type="ECO:0000256" key="2">
    <source>
        <dbReference type="ARBA" id="ARBA00023128"/>
    </source>
</evidence>
<dbReference type="AlphaFoldDB" id="A0AAV9GIP3"/>
<dbReference type="InterPro" id="IPR013177">
    <property type="entry name" value="Ribosomal_mS38_C"/>
</dbReference>
<feature type="compositionally biased region" description="Basic residues" evidence="5">
    <location>
        <begin position="312"/>
        <end position="329"/>
    </location>
</feature>
<evidence type="ECO:0000256" key="3">
    <source>
        <dbReference type="ARBA" id="ARBA00035647"/>
    </source>
</evidence>
<gene>
    <name evidence="7" type="ORF">QBC34DRAFT_409095</name>
</gene>
<evidence type="ECO:0000256" key="4">
    <source>
        <dbReference type="ARBA" id="ARBA00035682"/>
    </source>
</evidence>
<keyword evidence="2" id="KW-0496">Mitochondrion</keyword>
<feature type="region of interest" description="Disordered" evidence="5">
    <location>
        <begin position="312"/>
        <end position="335"/>
    </location>
</feature>
<reference evidence="7" key="1">
    <citation type="journal article" date="2023" name="Mol. Phylogenet. Evol.">
        <title>Genome-scale phylogeny and comparative genomics of the fungal order Sordariales.</title>
        <authorList>
            <person name="Hensen N."/>
            <person name="Bonometti L."/>
            <person name="Westerberg I."/>
            <person name="Brannstrom I.O."/>
            <person name="Guillou S."/>
            <person name="Cros-Aarteil S."/>
            <person name="Calhoun S."/>
            <person name="Haridas S."/>
            <person name="Kuo A."/>
            <person name="Mondo S."/>
            <person name="Pangilinan J."/>
            <person name="Riley R."/>
            <person name="LaButti K."/>
            <person name="Andreopoulos B."/>
            <person name="Lipzen A."/>
            <person name="Chen C."/>
            <person name="Yan M."/>
            <person name="Daum C."/>
            <person name="Ng V."/>
            <person name="Clum A."/>
            <person name="Steindorff A."/>
            <person name="Ohm R.A."/>
            <person name="Martin F."/>
            <person name="Silar P."/>
            <person name="Natvig D.O."/>
            <person name="Lalanne C."/>
            <person name="Gautier V."/>
            <person name="Ament-Velasquez S.L."/>
            <person name="Kruys A."/>
            <person name="Hutchinson M.I."/>
            <person name="Powell A.J."/>
            <person name="Barry K."/>
            <person name="Miller A.N."/>
            <person name="Grigoriev I.V."/>
            <person name="Debuchy R."/>
            <person name="Gladieux P."/>
            <person name="Hiltunen Thoren M."/>
            <person name="Johannesson H."/>
        </authorList>
    </citation>
    <scope>NUCLEOTIDE SEQUENCE</scope>
    <source>
        <strain evidence="7">PSN243</strain>
    </source>
</reference>
<proteinExistence type="inferred from homology"/>
<sequence>MLPSSVRRVVSTAPSSPVVSLASSAPRAAASVFGRAYKPNGHQRRYSSSKPSSPDDGSRDFAARPSVPASGSSKTTGEKRKRKAKDAAPQLPSVPSTRHIKDEGLALSTFFALHRPISVTQLMPKTVSDDAFAQIFVPKKSHGTQRVLSTLASAIDDLEQPLSQMSLGDKQEGGDKMTFKRADGSEANVYVHLDAGIDSMSGNYLPFTPPPPPRPVSDVAAEVEEISVAADELAAEEPRTRVYKAMVTIEETVDSDGQVRVVAHTPQMVEDDAQPRSFLERMALRQMRWEDARQLQDRAMQTMSVKRIRKLKMKKQKYKKLRKRTRNERRKLDRL</sequence>
<feature type="region of interest" description="Disordered" evidence="5">
    <location>
        <begin position="1"/>
        <end position="99"/>
    </location>
</feature>
<evidence type="ECO:0000256" key="5">
    <source>
        <dbReference type="SAM" id="MobiDB-lite"/>
    </source>
</evidence>
<dbReference type="Proteomes" id="UP001321760">
    <property type="component" value="Unassembled WGS sequence"/>
</dbReference>
<feature type="domain" description="Ribosomal protein mS38 C-terminal" evidence="6">
    <location>
        <begin position="301"/>
        <end position="334"/>
    </location>
</feature>
<evidence type="ECO:0000313" key="7">
    <source>
        <dbReference type="EMBL" id="KAK4447601.1"/>
    </source>
</evidence>
<evidence type="ECO:0000313" key="8">
    <source>
        <dbReference type="Proteomes" id="UP001321760"/>
    </source>
</evidence>
<dbReference type="PANTHER" id="PTHR32035:SF3">
    <property type="entry name" value="SMALL RIBOSOMAL SUBUNIT PROTEIN MS38"/>
    <property type="match status" value="1"/>
</dbReference>
<organism evidence="7 8">
    <name type="scientific">Podospora aff. communis PSN243</name>
    <dbReference type="NCBI Taxonomy" id="3040156"/>
    <lineage>
        <taxon>Eukaryota</taxon>
        <taxon>Fungi</taxon>
        <taxon>Dikarya</taxon>
        <taxon>Ascomycota</taxon>
        <taxon>Pezizomycotina</taxon>
        <taxon>Sordariomycetes</taxon>
        <taxon>Sordariomycetidae</taxon>
        <taxon>Sordariales</taxon>
        <taxon>Podosporaceae</taxon>
        <taxon>Podospora</taxon>
    </lineage>
</organism>
<comment type="subcellular location">
    <subcellularLocation>
        <location evidence="1">Mitochondrion</location>
    </subcellularLocation>
</comment>
<dbReference type="GO" id="GO:0005739">
    <property type="term" value="C:mitochondrion"/>
    <property type="evidence" value="ECO:0007669"/>
    <property type="project" value="UniProtKB-SubCell"/>
</dbReference>
<comment type="caution">
    <text evidence="7">The sequence shown here is derived from an EMBL/GenBank/DDBJ whole genome shotgun (WGS) entry which is preliminary data.</text>
</comment>
<protein>
    <recommendedName>
        <fullName evidence="4">Small ribosomal subunit protein mS38</fullName>
    </recommendedName>
</protein>
<feature type="compositionally biased region" description="Low complexity" evidence="5">
    <location>
        <begin position="1"/>
        <end position="32"/>
    </location>
</feature>
<accession>A0AAV9GIP3</accession>
<keyword evidence="8" id="KW-1185">Reference proteome</keyword>
<dbReference type="Pfam" id="PF08213">
    <property type="entry name" value="COX24_C"/>
    <property type="match status" value="1"/>
</dbReference>
<dbReference type="PANTHER" id="PTHR32035">
    <property type="entry name" value="AURORA KINASE A-INTERACTING PROTEIN"/>
    <property type="match status" value="1"/>
</dbReference>
<dbReference type="EMBL" id="MU865948">
    <property type="protein sequence ID" value="KAK4447601.1"/>
    <property type="molecule type" value="Genomic_DNA"/>
</dbReference>
<comment type="similarity">
    <text evidence="3">Belongs to the mitochondrion-specific ribosomal protein mS38 family.</text>
</comment>
<dbReference type="SMART" id="SM01155">
    <property type="entry name" value="DUF1713"/>
    <property type="match status" value="1"/>
</dbReference>
<evidence type="ECO:0000259" key="6">
    <source>
        <dbReference type="SMART" id="SM01155"/>
    </source>
</evidence>
<name>A0AAV9GIP3_9PEZI</name>
<evidence type="ECO:0000256" key="1">
    <source>
        <dbReference type="ARBA" id="ARBA00004173"/>
    </source>
</evidence>